<dbReference type="FunFam" id="3.40.640.10:FF:000035">
    <property type="entry name" value="O-succinylhomoserine sulfhydrylase"/>
    <property type="match status" value="1"/>
</dbReference>
<comment type="cofactor">
    <cofactor evidence="1 6">
        <name>pyridoxal 5'-phosphate</name>
        <dbReference type="ChEBI" id="CHEBI:597326"/>
    </cofactor>
</comment>
<evidence type="ECO:0000313" key="7">
    <source>
        <dbReference type="EMBL" id="APW42286.1"/>
    </source>
</evidence>
<evidence type="ECO:0000256" key="4">
    <source>
        <dbReference type="ARBA" id="ARBA00022898"/>
    </source>
</evidence>
<dbReference type="CDD" id="cd00614">
    <property type="entry name" value="CGS_like"/>
    <property type="match status" value="1"/>
</dbReference>
<evidence type="ECO:0000256" key="1">
    <source>
        <dbReference type="ARBA" id="ARBA00001933"/>
    </source>
</evidence>
<name>A0A1P8K8F3_9BURK</name>
<proteinExistence type="inferred from homology"/>
<dbReference type="InterPro" id="IPR015424">
    <property type="entry name" value="PyrdxlP-dep_Trfase"/>
</dbReference>
<dbReference type="Proteomes" id="UP000186110">
    <property type="component" value="Chromosome"/>
</dbReference>
<dbReference type="NCBIfam" id="TIGR01326">
    <property type="entry name" value="OAH_OAS_sulfhy"/>
    <property type="match status" value="1"/>
</dbReference>
<evidence type="ECO:0000256" key="3">
    <source>
        <dbReference type="ARBA" id="ARBA00022679"/>
    </source>
</evidence>
<keyword evidence="3 7" id="KW-0808">Transferase</keyword>
<organism evidence="7 8">
    <name type="scientific">Rhodoferax saidenbachensis</name>
    <dbReference type="NCBI Taxonomy" id="1484693"/>
    <lineage>
        <taxon>Bacteria</taxon>
        <taxon>Pseudomonadati</taxon>
        <taxon>Pseudomonadota</taxon>
        <taxon>Betaproteobacteria</taxon>
        <taxon>Burkholderiales</taxon>
        <taxon>Comamonadaceae</taxon>
        <taxon>Rhodoferax</taxon>
    </lineage>
</organism>
<dbReference type="InterPro" id="IPR015421">
    <property type="entry name" value="PyrdxlP-dep_Trfase_major"/>
</dbReference>
<dbReference type="GO" id="GO:0003961">
    <property type="term" value="F:O-acetylhomoserine aminocarboxypropyltransferase activity"/>
    <property type="evidence" value="ECO:0007669"/>
    <property type="project" value="TreeGrafter"/>
</dbReference>
<comment type="similarity">
    <text evidence="2 6">Belongs to the trans-sulfuration enzymes family.</text>
</comment>
<dbReference type="EMBL" id="CP019239">
    <property type="protein sequence ID" value="APW42286.1"/>
    <property type="molecule type" value="Genomic_DNA"/>
</dbReference>
<evidence type="ECO:0000313" key="8">
    <source>
        <dbReference type="Proteomes" id="UP000186110"/>
    </source>
</evidence>
<feature type="modified residue" description="N6-(pyridoxal phosphate)lysine" evidence="5">
    <location>
        <position position="209"/>
    </location>
</feature>
<keyword evidence="8" id="KW-1185">Reference proteome</keyword>
<dbReference type="GO" id="GO:0019346">
    <property type="term" value="P:transsulfuration"/>
    <property type="evidence" value="ECO:0007669"/>
    <property type="project" value="InterPro"/>
</dbReference>
<reference evidence="7 8" key="1">
    <citation type="submission" date="2017-01" db="EMBL/GenBank/DDBJ databases">
        <authorList>
            <person name="Mah S.A."/>
            <person name="Swanson W.J."/>
            <person name="Moy G.W."/>
            <person name="Vacquier V.D."/>
        </authorList>
    </citation>
    <scope>NUCLEOTIDE SEQUENCE [LARGE SCALE GENOMIC DNA]</scope>
    <source>
        <strain evidence="7 8">DSM 22694</strain>
    </source>
</reference>
<dbReference type="InterPro" id="IPR054542">
    <property type="entry name" value="Cys_met_metab_PP"/>
</dbReference>
<accession>A0A1P8K8F3</accession>
<gene>
    <name evidence="7" type="ORF">RS694_06870</name>
</gene>
<dbReference type="PANTHER" id="PTHR43797:SF2">
    <property type="entry name" value="HOMOCYSTEINE_CYSTEINE SYNTHASE"/>
    <property type="match status" value="1"/>
</dbReference>
<dbReference type="PANTHER" id="PTHR43797">
    <property type="entry name" value="HOMOCYSTEINE/CYSTEINE SYNTHASE"/>
    <property type="match status" value="1"/>
</dbReference>
<dbReference type="InterPro" id="IPR015422">
    <property type="entry name" value="PyrdxlP-dep_Trfase_small"/>
</dbReference>
<dbReference type="GO" id="GO:0005737">
    <property type="term" value="C:cytoplasm"/>
    <property type="evidence" value="ECO:0007669"/>
    <property type="project" value="TreeGrafter"/>
</dbReference>
<dbReference type="STRING" id="1484693.RS694_06870"/>
<dbReference type="PIRSF" id="PIRSF001434">
    <property type="entry name" value="CGS"/>
    <property type="match status" value="1"/>
</dbReference>
<dbReference type="GO" id="GO:0004124">
    <property type="term" value="F:cysteine synthase activity"/>
    <property type="evidence" value="ECO:0007669"/>
    <property type="project" value="TreeGrafter"/>
</dbReference>
<dbReference type="Gene3D" id="3.40.640.10">
    <property type="entry name" value="Type I PLP-dependent aspartate aminotransferase-like (Major domain)"/>
    <property type="match status" value="1"/>
</dbReference>
<evidence type="ECO:0000256" key="5">
    <source>
        <dbReference type="PIRSR" id="PIRSR001434-2"/>
    </source>
</evidence>
<dbReference type="eggNOG" id="COG2873">
    <property type="taxonomic scope" value="Bacteria"/>
</dbReference>
<dbReference type="PROSITE" id="PS00868">
    <property type="entry name" value="CYS_MET_METAB_PP"/>
    <property type="match status" value="1"/>
</dbReference>
<dbReference type="AlphaFoldDB" id="A0A1P8K8F3"/>
<sequence length="431" mass="45824">MPGYADPGFDTLSLHAGAAPDATGARAVPIHLTTSFVFESSEHAASLFNLERAGHVYSRISNPTNAVLEQRVSALEGGIGAITTASGQAALHLSIATLMGAGGHIVASTALYGGSQNLLHYTLRRFGIETTFVQPGDIDGWCKAVQPNTKLFFGETVGNPGLDVLDTPTVSQIAHEAGVPLLVDSTLTSPWLVQPFKQGADLVYHSATKFLSGHGTVIGGIVVDGGSFDWDKSGKFPELSEPYAGFHNMVFTEESTVGAFLLRARREGLRDFGACMSPHSAWLILQGIETLSLRMERHMHNTAKVVELLASHPFVSRVGHPMLESHSSHALAQKLLPKGAGSVFSFDLKGSRAQGKAFVEALKVFSHLANVGDCRSLVIHPASTTHFRMDDEALAKGGITQGTIRLSIGLEDSADLLDDLKRALKAAEKAA</sequence>
<dbReference type="RefSeq" id="WP_029705941.1">
    <property type="nucleotide sequence ID" value="NZ_CP019239.1"/>
</dbReference>
<evidence type="ECO:0000256" key="2">
    <source>
        <dbReference type="ARBA" id="ARBA00009077"/>
    </source>
</evidence>
<dbReference type="NCBIfam" id="NF006004">
    <property type="entry name" value="PRK08134.1"/>
    <property type="match status" value="1"/>
</dbReference>
<evidence type="ECO:0000256" key="6">
    <source>
        <dbReference type="RuleBase" id="RU362118"/>
    </source>
</evidence>
<keyword evidence="4 5" id="KW-0663">Pyridoxal phosphate</keyword>
<dbReference type="Gene3D" id="3.90.1150.10">
    <property type="entry name" value="Aspartate Aminotransferase, domain 1"/>
    <property type="match status" value="1"/>
</dbReference>
<dbReference type="Pfam" id="PF01053">
    <property type="entry name" value="Cys_Met_Meta_PP"/>
    <property type="match status" value="1"/>
</dbReference>
<protein>
    <submittedName>
        <fullName evidence="7">O-acetylhomoserine aminocarboxypropyltransferase</fullName>
    </submittedName>
</protein>
<dbReference type="SUPFAM" id="SSF53383">
    <property type="entry name" value="PLP-dependent transferases"/>
    <property type="match status" value="1"/>
</dbReference>
<dbReference type="InterPro" id="IPR006235">
    <property type="entry name" value="OAc-hSer/O-AcSer_sulfhydrylase"/>
</dbReference>
<dbReference type="KEGG" id="rsb:RS694_06870"/>
<dbReference type="GO" id="GO:0071269">
    <property type="term" value="P:L-homocysteine biosynthetic process"/>
    <property type="evidence" value="ECO:0007669"/>
    <property type="project" value="TreeGrafter"/>
</dbReference>
<dbReference type="GO" id="GO:0030170">
    <property type="term" value="F:pyridoxal phosphate binding"/>
    <property type="evidence" value="ECO:0007669"/>
    <property type="project" value="InterPro"/>
</dbReference>
<dbReference type="InterPro" id="IPR000277">
    <property type="entry name" value="Cys/Met-Metab_PyrdxlP-dep_enz"/>
</dbReference>
<dbReference type="GO" id="GO:0006535">
    <property type="term" value="P:cysteine biosynthetic process from serine"/>
    <property type="evidence" value="ECO:0007669"/>
    <property type="project" value="TreeGrafter"/>
</dbReference>